<proteinExistence type="predicted"/>
<organism evidence="2 3">
    <name type="scientific">Ectopseudomonas oleovorans</name>
    <name type="common">Pseudomonas oleovorans</name>
    <dbReference type="NCBI Taxonomy" id="301"/>
    <lineage>
        <taxon>Bacteria</taxon>
        <taxon>Pseudomonadati</taxon>
        <taxon>Pseudomonadota</taxon>
        <taxon>Gammaproteobacteria</taxon>
        <taxon>Pseudomonadales</taxon>
        <taxon>Pseudomonadaceae</taxon>
        <taxon>Ectopseudomonas</taxon>
    </lineage>
</organism>
<reference evidence="2 3" key="1">
    <citation type="submission" date="2018-06" db="EMBL/GenBank/DDBJ databases">
        <authorList>
            <consortium name="Pathogen Informatics"/>
            <person name="Doyle S."/>
        </authorList>
    </citation>
    <scope>NUCLEOTIDE SEQUENCE [LARGE SCALE GENOMIC DNA]</scope>
    <source>
        <strain evidence="2 3">NCTC10860</strain>
    </source>
</reference>
<gene>
    <name evidence="2" type="ORF">NCTC10860_02338</name>
</gene>
<sequence>MLAVAVGGFHQQVVGAGDLHRRAQHRVVGPADVAGEEHGSPAVVEVHEGRAEHVPGRRQPRGESGQRLEVLRERTWREQLQAALGVLTGVQRQRGLVFGETVPVGELRLFLLQMAAVGEQDLAQLVRRGRAVNPAAKALSRQQWQVAAVVDVGVGEHDRVDGLGRDRQRLPVAQAQLLESLEQAAVHQNGRVAMAQQVFGTGHGAGGTQKLKLHGRSPRMLSFKEGPADPATRCRGPRPAESAAPAGG</sequence>
<feature type="region of interest" description="Disordered" evidence="1">
    <location>
        <begin position="203"/>
        <end position="248"/>
    </location>
</feature>
<dbReference type="Proteomes" id="UP000254084">
    <property type="component" value="Unassembled WGS sequence"/>
</dbReference>
<evidence type="ECO:0000313" key="2">
    <source>
        <dbReference type="EMBL" id="SUD60019.1"/>
    </source>
</evidence>
<accession>A0A379K6P9</accession>
<dbReference type="AlphaFoldDB" id="A0A379K6P9"/>
<protein>
    <submittedName>
        <fullName evidence="2">Uncharacterized protein</fullName>
    </submittedName>
</protein>
<dbReference type="EMBL" id="UGUW01000004">
    <property type="protein sequence ID" value="SUD60019.1"/>
    <property type="molecule type" value="Genomic_DNA"/>
</dbReference>
<evidence type="ECO:0000313" key="3">
    <source>
        <dbReference type="Proteomes" id="UP000254084"/>
    </source>
</evidence>
<evidence type="ECO:0000256" key="1">
    <source>
        <dbReference type="SAM" id="MobiDB-lite"/>
    </source>
</evidence>
<name>A0A379K6P9_ECTOL</name>